<feature type="compositionally biased region" description="Polar residues" evidence="2">
    <location>
        <begin position="272"/>
        <end position="291"/>
    </location>
</feature>
<feature type="compositionally biased region" description="Basic and acidic residues" evidence="2">
    <location>
        <begin position="493"/>
        <end position="505"/>
    </location>
</feature>
<dbReference type="eggNOG" id="ENOG502QS95">
    <property type="taxonomic scope" value="Eukaryota"/>
</dbReference>
<feature type="compositionally biased region" description="Basic and acidic residues" evidence="2">
    <location>
        <begin position="668"/>
        <end position="698"/>
    </location>
</feature>
<dbReference type="EMBL" id="KE503206">
    <property type="protein sequence ID" value="EPX73932.1"/>
    <property type="molecule type" value="Genomic_DNA"/>
</dbReference>
<evidence type="ECO:0000313" key="5">
    <source>
        <dbReference type="Proteomes" id="UP000016088"/>
    </source>
</evidence>
<dbReference type="GO" id="GO:0030010">
    <property type="term" value="P:establishment of cell polarity"/>
    <property type="evidence" value="ECO:0007669"/>
    <property type="project" value="TreeGrafter"/>
</dbReference>
<dbReference type="PANTHER" id="PTHR22741:SF10">
    <property type="entry name" value="COILED-COIL DOMAIN-CONTAINING PROTEIN CG32809"/>
    <property type="match status" value="1"/>
</dbReference>
<feature type="region of interest" description="Disordered" evidence="2">
    <location>
        <begin position="664"/>
        <end position="698"/>
    </location>
</feature>
<feature type="region of interest" description="Disordered" evidence="2">
    <location>
        <begin position="470"/>
        <end position="585"/>
    </location>
</feature>
<evidence type="ECO:0000313" key="4">
    <source>
        <dbReference type="EMBL" id="EPX73932.1"/>
    </source>
</evidence>
<dbReference type="GO" id="GO:0005737">
    <property type="term" value="C:cytoplasm"/>
    <property type="evidence" value="ECO:0007669"/>
    <property type="project" value="TreeGrafter"/>
</dbReference>
<dbReference type="InterPro" id="IPR051825">
    <property type="entry name" value="SRCIN1"/>
</dbReference>
<feature type="compositionally biased region" description="Basic and acidic residues" evidence="2">
    <location>
        <begin position="547"/>
        <end position="562"/>
    </location>
</feature>
<feature type="compositionally biased region" description="Polar residues" evidence="2">
    <location>
        <begin position="1144"/>
        <end position="1154"/>
    </location>
</feature>
<feature type="compositionally biased region" description="Polar residues" evidence="2">
    <location>
        <begin position="1101"/>
        <end position="1130"/>
    </location>
</feature>
<dbReference type="Proteomes" id="UP000016088">
    <property type="component" value="Unassembled WGS sequence"/>
</dbReference>
<dbReference type="InterPro" id="IPR005613">
    <property type="entry name" value="AIP3_C"/>
</dbReference>
<dbReference type="Gene3D" id="1.20.58.1540">
    <property type="entry name" value="Actin interacting protein 3, C-terminal domain"/>
    <property type="match status" value="1"/>
</dbReference>
<keyword evidence="5" id="KW-1185">Reference proteome</keyword>
<accession>S9Q196</accession>
<feature type="compositionally biased region" description="Basic and acidic residues" evidence="2">
    <location>
        <begin position="293"/>
        <end position="302"/>
    </location>
</feature>
<feature type="compositionally biased region" description="Polar residues" evidence="2">
    <location>
        <begin position="507"/>
        <end position="517"/>
    </location>
</feature>
<protein>
    <submittedName>
        <fullName evidence="4">Actin interacting protein 3 Bud6</fullName>
    </submittedName>
</protein>
<feature type="compositionally biased region" description="Polar residues" evidence="2">
    <location>
        <begin position="200"/>
        <end position="233"/>
    </location>
</feature>
<dbReference type="Pfam" id="PF23153">
    <property type="entry name" value="Aip3p_Bud6_N"/>
    <property type="match status" value="1"/>
</dbReference>
<feature type="compositionally biased region" description="Polar residues" evidence="2">
    <location>
        <begin position="1073"/>
        <end position="1082"/>
    </location>
</feature>
<feature type="compositionally biased region" description="Basic and acidic residues" evidence="2">
    <location>
        <begin position="1170"/>
        <end position="1180"/>
    </location>
</feature>
<dbReference type="InterPro" id="IPR056279">
    <property type="entry name" value="Aip3p_Bud6_N"/>
</dbReference>
<evidence type="ECO:0000256" key="2">
    <source>
        <dbReference type="SAM" id="MobiDB-lite"/>
    </source>
</evidence>
<feature type="region of interest" description="Disordered" evidence="2">
    <location>
        <begin position="181"/>
        <end position="237"/>
    </location>
</feature>
<dbReference type="GO" id="GO:0051286">
    <property type="term" value="C:cell tip"/>
    <property type="evidence" value="ECO:0007669"/>
    <property type="project" value="TreeGrafter"/>
</dbReference>
<sequence>MSFHNNDQEFLGSNNPGIPRQRTDSMNSSSLRYPSVSNSQRAPSVMSGRKYSGDKFTPIANSIESSVTKLLVITKQLLESLTKWSKRLAEPDDISTIYIRLVTEFNTTIRIFREVGIESLDLEDFPLELRSILEETLAEIPSMESLQRHLPHVREIMMHLLKSLKYKQSLYKSRYLKPRKESLASRGSEDNTSRKGSSEYAFSNRSTNFENLLGSTATPDTPNALNALKQSSTLERRASKRLSKMNKIAQQGLDDDTSKSGITVESVRDLLTDSQAADNKPLSTSVKNPSESPRLDKFSSLTEEKPAMDDFINEPSPKSGFPKLSYSKPEGPSFFPRYAYELNNPNTAHFSDKDQNYMPTSFKTRSFSSGKTTSPEYVPSSTPVLLPRGRSFTTPIPDEAPLVLESGSQNPQQIEKPQQVIYTHKENEKKEEETHDWDPQDFQKNKDTQANNIDPASLSQQNEEIQNHLNEEDQIKPPLADLNANETSNETSRMPKHDSLEELDRLVNTNNSLSTDVGISKMPINEEEDEREYTSADKRLLPSGDMDVVRDHSETTKEERQPMENSEYTGENNEALHKQEKPNEFENNNGNFVYFLRFNDKTYKVTSPLVVDTQKKLRDLFQSKFGNEFLDLSFEFYVEDQDTKVNYLLEDYSDVKPKSLVIAQKQQQDSKEKLSIDNKKAMVERDTSHEETPVEEMKSSPLFQELLQRLINIETKVSNGHTTNAPFQPSSSFKNPKRGKIETDTTTYQQVKSLQLELASLKQVFATSFAKIPLQLNNFRNQMNIINQKASGFGFDRGYILRSKDSIEVAAKSLVKRFDDINDQIELLRSDVLLRKVRPGLDQTSYLNKEKESIENGIRELQKSIEEVTPTWKKQWEKELNAIVQEQEFLDNHTSLVADLNKDFDSVTTVLSNVSAIAELQARSGIKSKPLSVKPTSTDIKGIREQIHTDVLKLRPDSDVRLQAIERFEAFQRKKVLLHVDEFEQEIQEFINDDKLRKIGGVEEIERRRLVQDEQTRKLLWKGGSNNADLNNTDKSSISTENEQRESTVQPSSTNAHSIPNLTRVDRPLDGISNESQDTGESSIVPLPIERGENGEKETDTSLINASHSVSSDSLDTMKNNTVSPANTYNRADLDEEKEADSFRNMTRNASSDSLDAMENDITSSSIIHDTSDHDEEKENSSILRDMVPSVSSKSEEDMHSGKPMAAPQSTDLSKLENAEENIGFTEKGLDSSQLYDANDKTSSEVPDTLLDNGGANLPSTGPTVTEESEANEKGTVPNVKHHRRNDTISTDDYEAYQDAEDDDNSLT</sequence>
<reference evidence="4 5" key="1">
    <citation type="journal article" date="2011" name="Science">
        <title>Comparative functional genomics of the fission yeasts.</title>
        <authorList>
            <person name="Rhind N."/>
            <person name="Chen Z."/>
            <person name="Yassour M."/>
            <person name="Thompson D.A."/>
            <person name="Haas B.J."/>
            <person name="Habib N."/>
            <person name="Wapinski I."/>
            <person name="Roy S."/>
            <person name="Lin M.F."/>
            <person name="Heiman D.I."/>
            <person name="Young S.K."/>
            <person name="Furuya K."/>
            <person name="Guo Y."/>
            <person name="Pidoux A."/>
            <person name="Chen H.M."/>
            <person name="Robbertse B."/>
            <person name="Goldberg J.M."/>
            <person name="Aoki K."/>
            <person name="Bayne E.H."/>
            <person name="Berlin A.M."/>
            <person name="Desjardins C.A."/>
            <person name="Dobbs E."/>
            <person name="Dukaj L."/>
            <person name="Fan L."/>
            <person name="FitzGerald M.G."/>
            <person name="French C."/>
            <person name="Gujja S."/>
            <person name="Hansen K."/>
            <person name="Keifenheim D."/>
            <person name="Levin J.Z."/>
            <person name="Mosher R.A."/>
            <person name="Mueller C.A."/>
            <person name="Pfiffner J."/>
            <person name="Priest M."/>
            <person name="Russ C."/>
            <person name="Smialowska A."/>
            <person name="Swoboda P."/>
            <person name="Sykes S.M."/>
            <person name="Vaughn M."/>
            <person name="Vengrova S."/>
            <person name="Yoder R."/>
            <person name="Zeng Q."/>
            <person name="Allshire R."/>
            <person name="Baulcombe D."/>
            <person name="Birren B.W."/>
            <person name="Brown W."/>
            <person name="Ekwall K."/>
            <person name="Kellis M."/>
            <person name="Leatherwood J."/>
            <person name="Levin H."/>
            <person name="Margalit H."/>
            <person name="Martienssen R."/>
            <person name="Nieduszynski C.A."/>
            <person name="Spatafora J.W."/>
            <person name="Friedman N."/>
            <person name="Dalgaard J.Z."/>
            <person name="Baumann P."/>
            <person name="Niki H."/>
            <person name="Regev A."/>
            <person name="Nusbaum C."/>
        </authorList>
    </citation>
    <scope>NUCLEOTIDE SEQUENCE [LARGE SCALE GENOMIC DNA]</scope>
    <source>
        <strain evidence="5">yFS286</strain>
    </source>
</reference>
<dbReference type="SMART" id="SM00806">
    <property type="entry name" value="AIP3"/>
    <property type="match status" value="1"/>
</dbReference>
<feature type="compositionally biased region" description="Polar residues" evidence="2">
    <location>
        <begin position="24"/>
        <end position="42"/>
    </location>
</feature>
<dbReference type="GeneID" id="25032122"/>
<keyword evidence="1" id="KW-0175">Coiled coil</keyword>
<feature type="region of interest" description="Disordered" evidence="2">
    <location>
        <begin position="364"/>
        <end position="454"/>
    </location>
</feature>
<evidence type="ECO:0000259" key="3">
    <source>
        <dbReference type="SMART" id="SM00806"/>
    </source>
</evidence>
<feature type="compositionally biased region" description="Acidic residues" evidence="2">
    <location>
        <begin position="1290"/>
        <end position="1308"/>
    </location>
</feature>
<evidence type="ECO:0000256" key="1">
    <source>
        <dbReference type="ARBA" id="ARBA00023054"/>
    </source>
</evidence>
<gene>
    <name evidence="4" type="ORF">SOCG_03150</name>
</gene>
<dbReference type="InterPro" id="IPR022782">
    <property type="entry name" value="AIP3-like_C"/>
</dbReference>
<proteinExistence type="predicted"/>
<feature type="compositionally biased region" description="Polar residues" evidence="2">
    <location>
        <begin position="364"/>
        <end position="383"/>
    </location>
</feature>
<name>S9Q196_SCHOY</name>
<dbReference type="RefSeq" id="XP_013017092.1">
    <property type="nucleotide sequence ID" value="XM_013161638.1"/>
</dbReference>
<feature type="domain" description="Actin interacting protein 3 C-terminal" evidence="3">
    <location>
        <begin position="595"/>
        <end position="1014"/>
    </location>
</feature>
<feature type="region of interest" description="Disordered" evidence="2">
    <location>
        <begin position="272"/>
        <end position="302"/>
    </location>
</feature>
<dbReference type="GO" id="GO:0005519">
    <property type="term" value="F:cytoskeletal regulatory protein binding"/>
    <property type="evidence" value="ECO:0007669"/>
    <property type="project" value="InterPro"/>
</dbReference>
<organism evidence="4 5">
    <name type="scientific">Schizosaccharomyces octosporus (strain yFS286)</name>
    <name type="common">Fission yeast</name>
    <name type="synonym">Octosporomyces octosporus</name>
    <dbReference type="NCBI Taxonomy" id="483514"/>
    <lineage>
        <taxon>Eukaryota</taxon>
        <taxon>Fungi</taxon>
        <taxon>Dikarya</taxon>
        <taxon>Ascomycota</taxon>
        <taxon>Taphrinomycotina</taxon>
        <taxon>Schizosaccharomycetes</taxon>
        <taxon>Schizosaccharomycetales</taxon>
        <taxon>Schizosaccharomycetaceae</taxon>
        <taxon>Schizosaccharomyces</taxon>
    </lineage>
</organism>
<dbReference type="OMA" id="WSRKQAS"/>
<feature type="compositionally biased region" description="Polar residues" evidence="2">
    <location>
        <begin position="1024"/>
        <end position="1061"/>
    </location>
</feature>
<feature type="compositionally biased region" description="Basic and acidic residues" evidence="2">
    <location>
        <begin position="1090"/>
        <end position="1100"/>
    </location>
</feature>
<feature type="compositionally biased region" description="Basic and acidic residues" evidence="2">
    <location>
        <begin position="423"/>
        <end position="447"/>
    </location>
</feature>
<feature type="compositionally biased region" description="Polar residues" evidence="2">
    <location>
        <begin position="563"/>
        <end position="572"/>
    </location>
</feature>
<feature type="compositionally biased region" description="Basic and acidic residues" evidence="2">
    <location>
        <begin position="574"/>
        <end position="584"/>
    </location>
</feature>
<feature type="compositionally biased region" description="Polar residues" evidence="2">
    <location>
        <begin position="406"/>
        <end position="416"/>
    </location>
</feature>
<feature type="compositionally biased region" description="Basic and acidic residues" evidence="2">
    <location>
        <begin position="181"/>
        <end position="197"/>
    </location>
</feature>
<dbReference type="HOGENOM" id="CLU_260932_0_0_1"/>
<feature type="region of interest" description="Disordered" evidence="2">
    <location>
        <begin position="1"/>
        <end position="49"/>
    </location>
</feature>
<feature type="region of interest" description="Disordered" evidence="2">
    <location>
        <begin position="1022"/>
        <end position="1308"/>
    </location>
</feature>
<dbReference type="OrthoDB" id="783096at2759"/>
<dbReference type="VEuPathDB" id="FungiDB:SOCG_03150"/>
<dbReference type="Pfam" id="PF03915">
    <property type="entry name" value="AIP3"/>
    <property type="match status" value="1"/>
</dbReference>
<dbReference type="PANTHER" id="PTHR22741">
    <property type="entry name" value="P140CAP/SNIP-RELATED"/>
    <property type="match status" value="1"/>
</dbReference>